<reference evidence="2" key="1">
    <citation type="submission" date="2019-01" db="EMBL/GenBank/DDBJ databases">
        <title>Cytophagaceae bacterium strain CAR-16.</title>
        <authorList>
            <person name="Chen W.-M."/>
        </authorList>
    </citation>
    <scope>NUCLEOTIDE SEQUENCE [LARGE SCALE GENOMIC DNA]</scope>
    <source>
        <strain evidence="2">CHR27</strain>
    </source>
</reference>
<dbReference type="PROSITE" id="PS51257">
    <property type="entry name" value="PROKAR_LIPOPROTEIN"/>
    <property type="match status" value="1"/>
</dbReference>
<dbReference type="EMBL" id="SBKP01000006">
    <property type="protein sequence ID" value="RXR29063.1"/>
    <property type="molecule type" value="Genomic_DNA"/>
</dbReference>
<evidence type="ECO:0000313" key="2">
    <source>
        <dbReference type="Proteomes" id="UP000290958"/>
    </source>
</evidence>
<keyword evidence="2" id="KW-1185">Reference proteome</keyword>
<dbReference type="Proteomes" id="UP000290958">
    <property type="component" value="Unassembled WGS sequence"/>
</dbReference>
<sequence>MERRQFLSGGSALALLAVSGCSQGLGFSLTEAIRRLLSLSSQRALARLMAPGGFYDSQIARITLPDQLGGSGGGSLLSRVLLSSVVRDRLLRQVNRAAEKGAERAAPVIADAIMSTSPQDAAAIIKAVGTPAATNLLQQHMGTALISAMLPGVDDGLKLFDNQAVTEALRVATGIDFAGLRDDVTRKASNAIFAEMGKEEMAIRADPRSTGDPVLIAAFTAGNLM</sequence>
<evidence type="ECO:0000313" key="1">
    <source>
        <dbReference type="EMBL" id="RXR29063.1"/>
    </source>
</evidence>
<accession>A0A4Q1KH60</accession>
<dbReference type="RefSeq" id="WP_129404129.1">
    <property type="nucleotide sequence ID" value="NZ_SBKP01000006.1"/>
</dbReference>
<proteinExistence type="predicted"/>
<organism evidence="1 2">
    <name type="scientific">Sphingobium fluviale</name>
    <dbReference type="NCBI Taxonomy" id="2506423"/>
    <lineage>
        <taxon>Bacteria</taxon>
        <taxon>Pseudomonadati</taxon>
        <taxon>Pseudomonadota</taxon>
        <taxon>Alphaproteobacteria</taxon>
        <taxon>Sphingomonadales</taxon>
        <taxon>Sphingomonadaceae</taxon>
        <taxon>Sphingobium</taxon>
    </lineage>
</organism>
<dbReference type="InterPro" id="IPR025245">
    <property type="entry name" value="DUF4197"/>
</dbReference>
<protein>
    <submittedName>
        <fullName evidence="1">DUF4197 domain-containing protein</fullName>
    </submittedName>
</protein>
<dbReference type="AlphaFoldDB" id="A0A4Q1KH60"/>
<comment type="caution">
    <text evidence="1">The sequence shown here is derived from an EMBL/GenBank/DDBJ whole genome shotgun (WGS) entry which is preliminary data.</text>
</comment>
<dbReference type="Pfam" id="PF13852">
    <property type="entry name" value="DUF4197"/>
    <property type="match status" value="1"/>
</dbReference>
<dbReference type="OrthoDB" id="9789685at2"/>
<gene>
    <name evidence="1" type="ORF">EQG66_08295</name>
</gene>
<name>A0A4Q1KH60_9SPHN</name>